<accession>A0ABP1C3Y9</accession>
<sequence length="62" mass="6516">MSPRAALETAELVPPGPVGTPSKVVVADRDEAGNVPLDTLLIEIRIDSRALESALEHLARAS</sequence>
<dbReference type="EMBL" id="OZ026884">
    <property type="protein sequence ID" value="CAL1238944.1"/>
    <property type="molecule type" value="Genomic_DNA"/>
</dbReference>
<organism evidence="1 2">
    <name type="scientific">Candidatus Methylocalor cossyra</name>
    <dbReference type="NCBI Taxonomy" id="3108543"/>
    <lineage>
        <taxon>Bacteria</taxon>
        <taxon>Pseudomonadati</taxon>
        <taxon>Pseudomonadota</taxon>
        <taxon>Gammaproteobacteria</taxon>
        <taxon>Methylococcales</taxon>
        <taxon>Methylococcaceae</taxon>
        <taxon>Candidatus Methylocalor</taxon>
    </lineage>
</organism>
<proteinExistence type="predicted"/>
<gene>
    <name evidence="1" type="ORF">MECH1_V1_0163</name>
</gene>
<evidence type="ECO:0000313" key="1">
    <source>
        <dbReference type="EMBL" id="CAL1238944.1"/>
    </source>
</evidence>
<reference evidence="1 2" key="1">
    <citation type="submission" date="2024-04" db="EMBL/GenBank/DDBJ databases">
        <authorList>
            <person name="Cremers G."/>
        </authorList>
    </citation>
    <scope>NUCLEOTIDE SEQUENCE [LARGE SCALE GENOMIC DNA]</scope>
    <source>
        <strain evidence="1">MeCH1-AG</strain>
    </source>
</reference>
<name>A0ABP1C3Y9_9GAMM</name>
<protein>
    <submittedName>
        <fullName evidence="1">Uncharacterized protein</fullName>
    </submittedName>
</protein>
<evidence type="ECO:0000313" key="2">
    <source>
        <dbReference type="Proteomes" id="UP001497493"/>
    </source>
</evidence>
<keyword evidence="2" id="KW-1185">Reference proteome</keyword>
<dbReference type="Proteomes" id="UP001497493">
    <property type="component" value="Chromosome"/>
</dbReference>